<evidence type="ECO:0000256" key="18">
    <source>
        <dbReference type="PIRSR" id="PIRSR000732-1"/>
    </source>
</evidence>
<feature type="domain" description="PEP-utilising enzyme mobile" evidence="21">
    <location>
        <begin position="152"/>
        <end position="221"/>
    </location>
</feature>
<dbReference type="InterPro" id="IPR023151">
    <property type="entry name" value="PEP_util_CS"/>
</dbReference>
<reference evidence="24" key="1">
    <citation type="submission" date="2022-06" db="EMBL/GenBank/DDBJ databases">
        <title>Genomic Encyclopedia of Archaeal and Bacterial Type Strains, Phase II (KMG-II): from individual species to whole genera.</title>
        <authorList>
            <person name="Goeker M."/>
        </authorList>
    </citation>
    <scope>NUCLEOTIDE SEQUENCE</scope>
    <source>
        <strain evidence="24">DSM 43935</strain>
    </source>
</reference>
<keyword evidence="9 17" id="KW-0963">Cytoplasm</keyword>
<gene>
    <name evidence="24" type="ORF">LX83_005812</name>
</gene>
<feature type="binding site" evidence="20">
    <location>
        <position position="407"/>
    </location>
    <ligand>
        <name>Mg(2+)</name>
        <dbReference type="ChEBI" id="CHEBI:18420"/>
    </ligand>
</feature>
<comment type="cofactor">
    <cofactor evidence="2 17 20">
        <name>Mg(2+)</name>
        <dbReference type="ChEBI" id="CHEBI:18420"/>
    </cofactor>
</comment>
<evidence type="ECO:0000256" key="11">
    <source>
        <dbReference type="ARBA" id="ARBA00022679"/>
    </source>
</evidence>
<keyword evidence="25" id="KW-1185">Reference proteome</keyword>
<evidence type="ECO:0000256" key="1">
    <source>
        <dbReference type="ARBA" id="ARBA00000683"/>
    </source>
</evidence>
<dbReference type="SUPFAM" id="SSF51621">
    <property type="entry name" value="Phosphoenolpyruvate/pyruvate domain"/>
    <property type="match status" value="1"/>
</dbReference>
<evidence type="ECO:0000256" key="6">
    <source>
        <dbReference type="ARBA" id="ARBA00012232"/>
    </source>
</evidence>
<keyword evidence="11 17" id="KW-0808">Transferase</keyword>
<feature type="domain" description="PEP-utilising enzyme C-terminal" evidence="22">
    <location>
        <begin position="248"/>
        <end position="516"/>
    </location>
</feature>
<keyword evidence="12 17" id="KW-0598">Phosphotransferase system</keyword>
<evidence type="ECO:0000313" key="25">
    <source>
        <dbReference type="Proteomes" id="UP001206128"/>
    </source>
</evidence>
<dbReference type="Pfam" id="PF02896">
    <property type="entry name" value="PEP-utilizers_C"/>
    <property type="match status" value="1"/>
</dbReference>
<dbReference type="InterPro" id="IPR024692">
    <property type="entry name" value="PTS_EI"/>
</dbReference>
<dbReference type="Gene3D" id="3.50.30.10">
    <property type="entry name" value="Phosphohistidine domain"/>
    <property type="match status" value="1"/>
</dbReference>
<dbReference type="PROSITE" id="PS00370">
    <property type="entry name" value="PEP_ENZYMES_PHOS_SITE"/>
    <property type="match status" value="1"/>
</dbReference>
<feature type="active site" description="Proton donor" evidence="18">
    <location>
        <position position="478"/>
    </location>
</feature>
<dbReference type="InterPro" id="IPR050499">
    <property type="entry name" value="PEP-utilizing_PTS_enzyme"/>
</dbReference>
<evidence type="ECO:0000259" key="22">
    <source>
        <dbReference type="Pfam" id="PF02896"/>
    </source>
</evidence>
<evidence type="ECO:0000256" key="17">
    <source>
        <dbReference type="PIRNR" id="PIRNR000732"/>
    </source>
</evidence>
<evidence type="ECO:0000256" key="9">
    <source>
        <dbReference type="ARBA" id="ARBA00022490"/>
    </source>
</evidence>
<evidence type="ECO:0000256" key="13">
    <source>
        <dbReference type="ARBA" id="ARBA00022723"/>
    </source>
</evidence>
<dbReference type="Proteomes" id="UP001206128">
    <property type="component" value="Unassembled WGS sequence"/>
</dbReference>
<feature type="binding site" evidence="20">
    <location>
        <position position="431"/>
    </location>
    <ligand>
        <name>Mg(2+)</name>
        <dbReference type="ChEBI" id="CHEBI:18420"/>
    </ligand>
</feature>
<evidence type="ECO:0000256" key="4">
    <source>
        <dbReference type="ARBA" id="ARBA00004496"/>
    </source>
</evidence>
<feature type="binding site" evidence="19">
    <location>
        <position position="282"/>
    </location>
    <ligand>
        <name>phosphoenolpyruvate</name>
        <dbReference type="ChEBI" id="CHEBI:58702"/>
    </ligand>
</feature>
<comment type="caution">
    <text evidence="24">The sequence shown here is derived from an EMBL/GenBank/DDBJ whole genome shotgun (WGS) entry which is preliminary data.</text>
</comment>
<keyword evidence="15 17" id="KW-0460">Magnesium</keyword>
<dbReference type="RefSeq" id="WP_253777228.1">
    <property type="nucleotide sequence ID" value="NZ_JAMTCK010000016.1"/>
</dbReference>
<evidence type="ECO:0000259" key="23">
    <source>
        <dbReference type="Pfam" id="PF05524"/>
    </source>
</evidence>
<dbReference type="NCBIfam" id="TIGR01417">
    <property type="entry name" value="PTS_I_fam"/>
    <property type="match status" value="1"/>
</dbReference>
<sequence>MLSTRLTGVGVSPGHAAGPVVRVAEPLPEPAATPAPADPAAEAARIRPAAEAVAAELLDRAKAVSGEASAVLETTAAMAADPALIGQAEQLVVNSSLPAARAVHQAALGFADALRAAGGYLAERARDVLDVRDRVVAALLGAEPPGVPELTRPSVLLARDLAPADTAGLDPAKVLALVTEEGGPTSHTAILARSLGIPAVVACRGVLATDPAGLVVDGDTGVVETAGADVEVRAAETRASQEWNGVGSTRDGHRVKVLANVGAAEDATAASAAGAEGVGLFRTEFCYLSATEEPDVAAQQAAYAAVLAPFSGKPVVVRTLDAGADKPLGFLNQEPEPNPALGVRGLRVAMDRVDVLDRQLSAIAGAAEQTGAQVSVMAPMVATAEEAAWFVGRARTAGIERAGVMIEIPAAALTAHEIFAEVDFVSLGTNDLAQYVFAADRQVGAVAALNDPWQPALLRLVALVGEAAGAAGKPAGVCGEAAADPVLAAVLVGLGVSSLSMNTAALTGVGAKLASVTRDQCVQAAQAALAAADPAGARTAARAVLA</sequence>
<dbReference type="InterPro" id="IPR006318">
    <property type="entry name" value="PTS_EI-like"/>
</dbReference>
<dbReference type="InterPro" id="IPR008279">
    <property type="entry name" value="PEP-util_enz_mobile_dom"/>
</dbReference>
<dbReference type="GO" id="GO:0046872">
    <property type="term" value="F:metal ion binding"/>
    <property type="evidence" value="ECO:0007669"/>
    <property type="project" value="UniProtKB-KW"/>
</dbReference>
<dbReference type="PANTHER" id="PTHR46244:SF3">
    <property type="entry name" value="PHOSPHOENOLPYRUVATE-PROTEIN PHOSPHOTRANSFERASE"/>
    <property type="match status" value="1"/>
</dbReference>
<dbReference type="Gene3D" id="1.10.274.10">
    <property type="entry name" value="PtsI, HPr-binding domain"/>
    <property type="match status" value="1"/>
</dbReference>
<dbReference type="InterPro" id="IPR040442">
    <property type="entry name" value="Pyrv_kinase-like_dom_sf"/>
</dbReference>
<organism evidence="24 25">
    <name type="scientific">Goodfellowiella coeruleoviolacea</name>
    <dbReference type="NCBI Taxonomy" id="334858"/>
    <lineage>
        <taxon>Bacteria</taxon>
        <taxon>Bacillati</taxon>
        <taxon>Actinomycetota</taxon>
        <taxon>Actinomycetes</taxon>
        <taxon>Pseudonocardiales</taxon>
        <taxon>Pseudonocardiaceae</taxon>
        <taxon>Goodfellowiella</taxon>
    </lineage>
</organism>
<dbReference type="GO" id="GO:0016301">
    <property type="term" value="F:kinase activity"/>
    <property type="evidence" value="ECO:0007669"/>
    <property type="project" value="UniProtKB-KW"/>
</dbReference>
<evidence type="ECO:0000256" key="19">
    <source>
        <dbReference type="PIRSR" id="PIRSR000732-2"/>
    </source>
</evidence>
<dbReference type="GO" id="GO:0008965">
    <property type="term" value="F:phosphoenolpyruvate-protein phosphotransferase activity"/>
    <property type="evidence" value="ECO:0007669"/>
    <property type="project" value="UniProtKB-EC"/>
</dbReference>
<name>A0AAE3GIP4_9PSEU</name>
<evidence type="ECO:0000256" key="8">
    <source>
        <dbReference type="ARBA" id="ARBA00022448"/>
    </source>
</evidence>
<comment type="similarity">
    <text evidence="5 17">Belongs to the PEP-utilizing enzyme family.</text>
</comment>
<dbReference type="InterPro" id="IPR018274">
    <property type="entry name" value="PEP_util_AS"/>
</dbReference>
<keyword evidence="13 17" id="KW-0479">Metal-binding</keyword>
<evidence type="ECO:0000259" key="21">
    <source>
        <dbReference type="Pfam" id="PF00391"/>
    </source>
</evidence>
<evidence type="ECO:0000256" key="10">
    <source>
        <dbReference type="ARBA" id="ARBA00022597"/>
    </source>
</evidence>
<proteinExistence type="inferred from homology"/>
<keyword evidence="14 17" id="KW-0418">Kinase</keyword>
<feature type="binding site" evidence="19">
    <location>
        <position position="318"/>
    </location>
    <ligand>
        <name>phosphoenolpyruvate</name>
        <dbReference type="ChEBI" id="CHEBI:58702"/>
    </ligand>
</feature>
<dbReference type="PANTHER" id="PTHR46244">
    <property type="entry name" value="PHOSPHOENOLPYRUVATE-PROTEIN PHOSPHOTRANSFERASE"/>
    <property type="match status" value="1"/>
</dbReference>
<dbReference type="EMBL" id="JAMTCK010000016">
    <property type="protein sequence ID" value="MCP2168932.1"/>
    <property type="molecule type" value="Genomic_DNA"/>
</dbReference>
<evidence type="ECO:0000256" key="16">
    <source>
        <dbReference type="ARBA" id="ARBA00033235"/>
    </source>
</evidence>
<feature type="binding site" evidence="19">
    <location>
        <position position="441"/>
    </location>
    <ligand>
        <name>phosphoenolpyruvate</name>
        <dbReference type="ChEBI" id="CHEBI:58702"/>
    </ligand>
</feature>
<comment type="function">
    <text evidence="3 17">General (non sugar-specific) component of the phosphoenolpyruvate-dependent sugar phosphotransferase system (sugar PTS). This major carbohydrate active-transport system catalyzes the phosphorylation of incoming sugar substrates concomitantly with their translocation across the cell membrane. Enzyme I transfers the phosphoryl group from phosphoenolpyruvate (PEP) to the phosphoryl carrier protein (HPr).</text>
</comment>
<dbReference type="SUPFAM" id="SSF52009">
    <property type="entry name" value="Phosphohistidine domain"/>
    <property type="match status" value="1"/>
</dbReference>
<dbReference type="EC" id="2.7.3.9" evidence="6 17"/>
<dbReference type="PIRSF" id="PIRSF000732">
    <property type="entry name" value="PTS_enzyme_I"/>
    <property type="match status" value="1"/>
</dbReference>
<evidence type="ECO:0000256" key="3">
    <source>
        <dbReference type="ARBA" id="ARBA00002728"/>
    </source>
</evidence>
<keyword evidence="10 17" id="KW-0762">Sugar transport</keyword>
<dbReference type="InterPro" id="IPR008731">
    <property type="entry name" value="PTS_EIN"/>
</dbReference>
<feature type="binding site" evidence="19">
    <location>
        <begin position="430"/>
        <end position="431"/>
    </location>
    <ligand>
        <name>phosphoenolpyruvate</name>
        <dbReference type="ChEBI" id="CHEBI:58702"/>
    </ligand>
</feature>
<dbReference type="Gene3D" id="3.20.20.60">
    <property type="entry name" value="Phosphoenolpyruvate-binding domains"/>
    <property type="match status" value="1"/>
</dbReference>
<dbReference type="InterPro" id="IPR015813">
    <property type="entry name" value="Pyrv/PenolPyrv_kinase-like_dom"/>
</dbReference>
<evidence type="ECO:0000256" key="14">
    <source>
        <dbReference type="ARBA" id="ARBA00022777"/>
    </source>
</evidence>
<comment type="catalytic activity">
    <reaction evidence="1 17">
        <text>L-histidyl-[protein] + phosphoenolpyruvate = N(pros)-phospho-L-histidyl-[protein] + pyruvate</text>
        <dbReference type="Rhea" id="RHEA:23880"/>
        <dbReference type="Rhea" id="RHEA-COMP:9745"/>
        <dbReference type="Rhea" id="RHEA-COMP:9746"/>
        <dbReference type="ChEBI" id="CHEBI:15361"/>
        <dbReference type="ChEBI" id="CHEBI:29979"/>
        <dbReference type="ChEBI" id="CHEBI:58702"/>
        <dbReference type="ChEBI" id="CHEBI:64837"/>
        <dbReference type="EC" id="2.7.3.9"/>
    </reaction>
</comment>
<evidence type="ECO:0000256" key="12">
    <source>
        <dbReference type="ARBA" id="ARBA00022683"/>
    </source>
</evidence>
<dbReference type="PROSITE" id="PS00742">
    <property type="entry name" value="PEP_ENZYMES_2"/>
    <property type="match status" value="1"/>
</dbReference>
<evidence type="ECO:0000313" key="24">
    <source>
        <dbReference type="EMBL" id="MCP2168932.1"/>
    </source>
</evidence>
<evidence type="ECO:0000256" key="15">
    <source>
        <dbReference type="ARBA" id="ARBA00022842"/>
    </source>
</evidence>
<keyword evidence="8 17" id="KW-0813">Transport</keyword>
<feature type="active site" description="Tele-phosphohistidine intermediate" evidence="18">
    <location>
        <position position="187"/>
    </location>
</feature>
<protein>
    <recommendedName>
        <fullName evidence="7 17">Phosphoenolpyruvate-protein phosphotransferase</fullName>
        <ecNumber evidence="6 17">2.7.3.9</ecNumber>
    </recommendedName>
    <alternativeName>
        <fullName evidence="16 17">Phosphotransferase system, enzyme I</fullName>
    </alternativeName>
</protein>
<dbReference type="InterPro" id="IPR036618">
    <property type="entry name" value="PtsI_HPr-bd_sf"/>
</dbReference>
<dbReference type="InterPro" id="IPR036637">
    <property type="entry name" value="Phosphohistidine_dom_sf"/>
</dbReference>
<evidence type="ECO:0000256" key="5">
    <source>
        <dbReference type="ARBA" id="ARBA00007837"/>
    </source>
</evidence>
<evidence type="ECO:0000256" key="7">
    <source>
        <dbReference type="ARBA" id="ARBA00016544"/>
    </source>
</evidence>
<evidence type="ECO:0000256" key="20">
    <source>
        <dbReference type="PIRSR" id="PIRSR000732-3"/>
    </source>
</evidence>
<dbReference type="SUPFAM" id="SSF47831">
    <property type="entry name" value="Enzyme I of the PEP:sugar phosphotransferase system HPr-binding (sub)domain"/>
    <property type="match status" value="1"/>
</dbReference>
<dbReference type="GO" id="GO:0005737">
    <property type="term" value="C:cytoplasm"/>
    <property type="evidence" value="ECO:0007669"/>
    <property type="project" value="UniProtKB-SubCell"/>
</dbReference>
<dbReference type="InterPro" id="IPR000121">
    <property type="entry name" value="PEP_util_C"/>
</dbReference>
<dbReference type="PRINTS" id="PR01736">
    <property type="entry name" value="PHPHTRNFRASE"/>
</dbReference>
<dbReference type="Pfam" id="PF00391">
    <property type="entry name" value="PEP-utilizers"/>
    <property type="match status" value="1"/>
</dbReference>
<evidence type="ECO:0000256" key="2">
    <source>
        <dbReference type="ARBA" id="ARBA00001946"/>
    </source>
</evidence>
<accession>A0AAE3GIP4</accession>
<dbReference type="GO" id="GO:0009401">
    <property type="term" value="P:phosphoenolpyruvate-dependent sugar phosphotransferase system"/>
    <property type="evidence" value="ECO:0007669"/>
    <property type="project" value="UniProtKB-KW"/>
</dbReference>
<comment type="subcellular location">
    <subcellularLocation>
        <location evidence="4 17">Cytoplasm</location>
    </subcellularLocation>
</comment>
<dbReference type="Pfam" id="PF05524">
    <property type="entry name" value="PEP-utilisers_N"/>
    <property type="match status" value="1"/>
</dbReference>
<dbReference type="AlphaFoldDB" id="A0AAE3GIP4"/>
<feature type="domain" description="Phosphotransferase system enzyme I N-terminal" evidence="23">
    <location>
        <begin position="7"/>
        <end position="124"/>
    </location>
</feature>